<dbReference type="Pfam" id="PF16172">
    <property type="entry name" value="DOCK_N"/>
    <property type="match status" value="1"/>
</dbReference>
<comment type="caution">
    <text evidence="9">The sequence shown here is derived from an EMBL/GenBank/DDBJ whole genome shotgun (WGS) entry which is preliminary data.</text>
</comment>
<evidence type="ECO:0000313" key="11">
    <source>
        <dbReference type="Proteomes" id="UP001142393"/>
    </source>
</evidence>
<dbReference type="Gene3D" id="1.20.1270.350">
    <property type="entry name" value="Dedicator of cytokinesis N-terminal subdomain"/>
    <property type="match status" value="1"/>
</dbReference>
<dbReference type="PROSITE" id="PS51650">
    <property type="entry name" value="C2_DOCK"/>
    <property type="match status" value="1"/>
</dbReference>
<dbReference type="Gene3D" id="1.25.40.410">
    <property type="match status" value="1"/>
</dbReference>
<evidence type="ECO:0000313" key="9">
    <source>
        <dbReference type="EMBL" id="KAJ3749107.1"/>
    </source>
</evidence>
<feature type="compositionally biased region" description="Basic and acidic residues" evidence="6">
    <location>
        <begin position="517"/>
        <end position="526"/>
    </location>
</feature>
<comment type="subcellular location">
    <subcellularLocation>
        <location evidence="1">Cytoplasm</location>
    </subcellularLocation>
</comment>
<dbReference type="PROSITE" id="PS51651">
    <property type="entry name" value="DOCKER"/>
    <property type="match status" value="1"/>
</dbReference>
<evidence type="ECO:0000256" key="1">
    <source>
        <dbReference type="ARBA" id="ARBA00004496"/>
    </source>
</evidence>
<evidence type="ECO:0000256" key="2">
    <source>
        <dbReference type="ARBA" id="ARBA00022490"/>
    </source>
</evidence>
<proteinExistence type="inferred from homology"/>
<dbReference type="InterPro" id="IPR046769">
    <property type="entry name" value="DOCKER_Lobe_A"/>
</dbReference>
<dbReference type="CDD" id="cd08679">
    <property type="entry name" value="C2_DOCK180_related"/>
    <property type="match status" value="1"/>
</dbReference>
<dbReference type="PANTHER" id="PTHR45653:SF10">
    <property type="entry name" value="MYOBLAST CITY, ISOFORM B"/>
    <property type="match status" value="1"/>
</dbReference>
<dbReference type="InterPro" id="IPR042455">
    <property type="entry name" value="DOCK_N_sub1"/>
</dbReference>
<name>A0A9W8P8K0_9AGAR</name>
<evidence type="ECO:0000256" key="5">
    <source>
        <dbReference type="PROSITE-ProRule" id="PRU00983"/>
    </source>
</evidence>
<dbReference type="Proteomes" id="UP001163850">
    <property type="component" value="Unassembled WGS sequence"/>
</dbReference>
<evidence type="ECO:0000259" key="7">
    <source>
        <dbReference type="PROSITE" id="PS51650"/>
    </source>
</evidence>
<dbReference type="GO" id="GO:0005886">
    <property type="term" value="C:plasma membrane"/>
    <property type="evidence" value="ECO:0007669"/>
    <property type="project" value="TreeGrafter"/>
</dbReference>
<dbReference type="InterPro" id="IPR056372">
    <property type="entry name" value="TPR_DOCK"/>
</dbReference>
<keyword evidence="11" id="KW-1185">Reference proteome</keyword>
<dbReference type="PANTHER" id="PTHR45653">
    <property type="entry name" value="DEDICATOR OF CYTOKINESIS"/>
    <property type="match status" value="1"/>
</dbReference>
<dbReference type="InterPro" id="IPR027357">
    <property type="entry name" value="DOCKER_dom"/>
</dbReference>
<dbReference type="InterPro" id="IPR043161">
    <property type="entry name" value="DOCK_C_lobe_A"/>
</dbReference>
<dbReference type="Pfam" id="PF14429">
    <property type="entry name" value="DOCK-C2"/>
    <property type="match status" value="1"/>
</dbReference>
<dbReference type="SUPFAM" id="SSF48371">
    <property type="entry name" value="ARM repeat"/>
    <property type="match status" value="1"/>
</dbReference>
<evidence type="ECO:0000259" key="8">
    <source>
        <dbReference type="PROSITE" id="PS51651"/>
    </source>
</evidence>
<evidence type="ECO:0000256" key="6">
    <source>
        <dbReference type="SAM" id="MobiDB-lite"/>
    </source>
</evidence>
<evidence type="ECO:0008006" key="12">
    <source>
        <dbReference type="Google" id="ProtNLM"/>
    </source>
</evidence>
<comment type="similarity">
    <text evidence="5">Belongs to the DOCK family.</text>
</comment>
<dbReference type="InterPro" id="IPR046770">
    <property type="entry name" value="DOCKER_Lobe_B"/>
</dbReference>
<keyword evidence="4" id="KW-0344">Guanine-nucleotide releasing factor</keyword>
<dbReference type="GO" id="GO:0005737">
    <property type="term" value="C:cytoplasm"/>
    <property type="evidence" value="ECO:0007669"/>
    <property type="project" value="UniProtKB-SubCell"/>
</dbReference>
<keyword evidence="2" id="KW-0963">Cytoplasm</keyword>
<evidence type="ECO:0000313" key="10">
    <source>
        <dbReference type="EMBL" id="KAJ3988320.1"/>
    </source>
</evidence>
<dbReference type="InterPro" id="IPR027007">
    <property type="entry name" value="C2_DOCK-type_domain"/>
</dbReference>
<dbReference type="GO" id="GO:0007264">
    <property type="term" value="P:small GTPase-mediated signal transduction"/>
    <property type="evidence" value="ECO:0007669"/>
    <property type="project" value="InterPro"/>
</dbReference>
<feature type="region of interest" description="Disordered" evidence="6">
    <location>
        <begin position="195"/>
        <end position="243"/>
    </location>
</feature>
<dbReference type="Gene3D" id="2.60.40.150">
    <property type="entry name" value="C2 domain"/>
    <property type="match status" value="1"/>
</dbReference>
<feature type="region of interest" description="Disordered" evidence="6">
    <location>
        <begin position="2041"/>
        <end position="2105"/>
    </location>
</feature>
<dbReference type="Proteomes" id="UP001142393">
    <property type="component" value="Unassembled WGS sequence"/>
</dbReference>
<accession>A0AA38Q6R5</accession>
<protein>
    <recommendedName>
        <fullName evidence="12">Cytoplasmic protein</fullName>
    </recommendedName>
</protein>
<dbReference type="InterPro" id="IPR035892">
    <property type="entry name" value="C2_domain_sf"/>
</dbReference>
<dbReference type="InterPro" id="IPR043162">
    <property type="entry name" value="DOCK_C_lobe_C"/>
</dbReference>
<dbReference type="InterPro" id="IPR046773">
    <property type="entry name" value="DOCKER_Lobe_C"/>
</dbReference>
<feature type="region of interest" description="Disordered" evidence="6">
    <location>
        <begin position="512"/>
        <end position="551"/>
    </location>
</feature>
<reference evidence="9 11" key="3">
    <citation type="journal article" date="2023" name="Proc. Natl. Acad. Sci. U.S.A.">
        <title>A global phylogenomic analysis of the shiitake genus Lentinula.</title>
        <authorList>
            <person name="Sierra-Patev S."/>
            <person name="Min B."/>
            <person name="Naranjo-Ortiz M."/>
            <person name="Looney B."/>
            <person name="Konkel Z."/>
            <person name="Slot J.C."/>
            <person name="Sakamoto Y."/>
            <person name="Steenwyk J.L."/>
            <person name="Rokas A."/>
            <person name="Carro J."/>
            <person name="Camarero S."/>
            <person name="Ferreira P."/>
            <person name="Molpeceres G."/>
            <person name="Ruiz-Duenas F.J."/>
            <person name="Serrano A."/>
            <person name="Henrissat B."/>
            <person name="Drula E."/>
            <person name="Hughes K.W."/>
            <person name="Mata J.L."/>
            <person name="Ishikawa N.K."/>
            <person name="Vargas-Isla R."/>
            <person name="Ushijima S."/>
            <person name="Smith C.A."/>
            <person name="Donoghue J."/>
            <person name="Ahrendt S."/>
            <person name="Andreopoulos W."/>
            <person name="He G."/>
            <person name="LaButti K."/>
            <person name="Lipzen A."/>
            <person name="Ng V."/>
            <person name="Riley R."/>
            <person name="Sandor L."/>
            <person name="Barry K."/>
            <person name="Martinez A.T."/>
            <person name="Xiao Y."/>
            <person name="Gibbons J.G."/>
            <person name="Terashima K."/>
            <person name="Grigoriev I.V."/>
            <person name="Hibbett D."/>
        </authorList>
    </citation>
    <scope>NUCLEOTIDE SEQUENCE [LARGE SCALE GENOMIC DNA]</scope>
    <source>
        <strain evidence="9 11">TFB7810</strain>
    </source>
</reference>
<keyword evidence="3" id="KW-0597">Phosphoprotein</keyword>
<feature type="domain" description="C2 DOCK-type" evidence="7">
    <location>
        <begin position="664"/>
        <end position="864"/>
    </location>
</feature>
<reference evidence="9" key="2">
    <citation type="submission" date="2022-08" db="EMBL/GenBank/DDBJ databases">
        <authorList>
            <consortium name="DOE Joint Genome Institute"/>
            <person name="Min B."/>
            <person name="Sierra-Patev S."/>
            <person name="Naranjo-Ortiz M."/>
            <person name="Looney B."/>
            <person name="Konkel Z."/>
            <person name="Slot J.C."/>
            <person name="Sakamoto Y."/>
            <person name="Steenwyk J.L."/>
            <person name="Rokas A."/>
            <person name="Carro J."/>
            <person name="Camarero S."/>
            <person name="Ferreira P."/>
            <person name="Molpeceres G."/>
            <person name="Ruiz-duenas F.J."/>
            <person name="Serrano A."/>
            <person name="Henrissat B."/>
            <person name="Drula E."/>
            <person name="Hughes K.W."/>
            <person name="Mata J.L."/>
            <person name="Ishikawa N.K."/>
            <person name="Vargas-Isla R."/>
            <person name="Ushijima S."/>
            <person name="Smith C.A."/>
            <person name="Ahrendt S."/>
            <person name="Andreopoulos W."/>
            <person name="He G."/>
            <person name="LaButti K."/>
            <person name="Lipzen A."/>
            <person name="Ng V."/>
            <person name="Riley R."/>
            <person name="Sandor L."/>
            <person name="Barry K."/>
            <person name="Martinez A.T."/>
            <person name="Xiao Y."/>
            <person name="Gibbons J.G."/>
            <person name="Terashima K."/>
            <person name="Hibbett D.S."/>
            <person name="Grigoriev I.V."/>
        </authorList>
    </citation>
    <scope>NUCLEOTIDE SEQUENCE</scope>
    <source>
        <strain evidence="9">TFB7810</strain>
    </source>
</reference>
<dbReference type="Pfam" id="PF23554">
    <property type="entry name" value="TPR_DOCK"/>
    <property type="match status" value="2"/>
</dbReference>
<dbReference type="EMBL" id="MU801911">
    <property type="protein sequence ID" value="KAJ3988320.1"/>
    <property type="molecule type" value="Genomic_DNA"/>
</dbReference>
<accession>A0A9W8P8K0</accession>
<reference evidence="10" key="1">
    <citation type="submission" date="2022-08" db="EMBL/GenBank/DDBJ databases">
        <authorList>
            <consortium name="DOE Joint Genome Institute"/>
            <person name="Min B."/>
            <person name="Riley R."/>
            <person name="Sierra-Patev S."/>
            <person name="Naranjo-Ortiz M."/>
            <person name="Looney B."/>
            <person name="Konkel Z."/>
            <person name="Slot J.C."/>
            <person name="Sakamoto Y."/>
            <person name="Steenwyk J.L."/>
            <person name="Rokas A."/>
            <person name="Carro J."/>
            <person name="Camarero S."/>
            <person name="Ferreira P."/>
            <person name="Molpeceres G."/>
            <person name="Ruiz-Duenas F.J."/>
            <person name="Serrano A."/>
            <person name="Henrissat B."/>
            <person name="Drula E."/>
            <person name="Hughes K.W."/>
            <person name="Mata J.L."/>
            <person name="Ishikawa N.K."/>
            <person name="Vargas-Isla R."/>
            <person name="Ushijima S."/>
            <person name="Smith C.A."/>
            <person name="Ahrendt S."/>
            <person name="Andreopoulos W."/>
            <person name="He G."/>
            <person name="Labutti K."/>
            <person name="Lipzen A."/>
            <person name="Ng V."/>
            <person name="Sandor L."/>
            <person name="Barry K."/>
            <person name="Martinez A.T."/>
            <person name="Xiao Y."/>
            <person name="Gibbons J.G."/>
            <person name="Terashima K."/>
            <person name="Hibbett D.S."/>
            <person name="Grigoriev I.V."/>
        </authorList>
    </citation>
    <scope>NUCLEOTIDE SEQUENCE</scope>
    <source>
        <strain evidence="10">TFB7829</strain>
    </source>
</reference>
<evidence type="ECO:0000256" key="4">
    <source>
        <dbReference type="ARBA" id="ARBA00022658"/>
    </source>
</evidence>
<dbReference type="Pfam" id="PF20422">
    <property type="entry name" value="DHR-2_Lobe_B"/>
    <property type="match status" value="1"/>
</dbReference>
<dbReference type="EMBL" id="JANVFU010000002">
    <property type="protein sequence ID" value="KAJ3749107.1"/>
    <property type="molecule type" value="Genomic_DNA"/>
</dbReference>
<dbReference type="InterPro" id="IPR032376">
    <property type="entry name" value="DOCK_N"/>
</dbReference>
<dbReference type="GO" id="GO:0005085">
    <property type="term" value="F:guanyl-nucleotide exchange factor activity"/>
    <property type="evidence" value="ECO:0007669"/>
    <property type="project" value="UniProtKB-KW"/>
</dbReference>
<dbReference type="Pfam" id="PF06920">
    <property type="entry name" value="DHR-2_Lobe_A"/>
    <property type="match status" value="1"/>
</dbReference>
<dbReference type="CDD" id="cd11684">
    <property type="entry name" value="DHR2_DOCK"/>
    <property type="match status" value="1"/>
</dbReference>
<feature type="compositionally biased region" description="Low complexity" evidence="6">
    <location>
        <begin position="207"/>
        <end position="219"/>
    </location>
</feature>
<feature type="region of interest" description="Disordered" evidence="6">
    <location>
        <begin position="142"/>
        <end position="162"/>
    </location>
</feature>
<sequence length="2162" mass="242950">MWEPLPLIAYGYAVHPLIPSTRRDTRYSTRSHHSSGITEASGDEQIYRDVVSLEVGDEIYAFEKYTPKGKETEGIWYRGYVVCTARRLPVTWATSGEASSSKSAPKIEEPQQVFIGIFPASHVYVRDELSDAEGTLQNLARTLDNGSHSNGPSISTTESQTQYNRSNFMSVLREEDEDLDAASIMTGVRLPRMDQRTLSNAGAPVYSSSRSARSLRSSSPTESQMMKPLPPRPSLKSGDDTASGAAQPIIDEIASALREWHIFLFQYLARRDYRLFQIVREHIEALHLSRRQLLAQTLSTEETINMRRDCVIRLVKGNLVQGLDVIVRHPTWGGLVTVDVQGETDPRTWVSAVRMYSMQVALAYLNVDDSPLLLPNPGPLPTPAHSVFPELTHKSRMRSLTRIGPPSPSKSSTAKFYHVFLDLRAFVASFCSPGETAELLFSLYRLGSQAQFITEDFCAVLNHNGVLARNPTARIRTLFTDLSLSDLQEPIYLVCRVIRNGALKIGASFSSGVPPENGRRGSETRMDPTSSWTDSYGPVSPSSPRTYPSGDNQFRRPFGCAVLELSQLGQMAADDLDVHGLKEYHMPIYVPTNETAFSMLHQNIIDNDTKEFEKFVRADMLAVSIKVYRGDAPTIIKENTSVLQDTPPTLRLGFPDVVFPGDVRNELYIKLWSGSFQVVPNHSSRISVSSLRGGPSAMNMQVTVEVRDAAGRTIEGAISKGSGEPFLTYFNSLVFQRCHEPTFGELVKIQLPLDGIPSWHMFFTFRIRQSRERVASRAGEKSDPPYAFAFLPLYPEKRSFVEDGAHSLIMYRADKLAQITPDQYLSSPAWLLPNQKPENIAISAEMQRNAPPTRDTLTIRSSLCSTKYTQNPVLLSLLNWEKLPDKDLLSQVLTAFTFVGEVEIVKFLRDIFDSLFGILVSQDNQTGEMDSLVFNAIVIVLGIIQDRRFSNFRPVVELYIERHFGWAAASSHIIHSMNRLLVNPTDTENATQLRNALKVWHYIIKFIARSRELQRAKELTMGSGATAEHLESAFKRELRAHLEEVNRMMSTLTPLSIIGTQTIALQNFTSILPELAKIFSTVDLVTIVTTFASKAVPSGKGKIVIWKLIMYLQIVKGFLFDNPESRPLLVEEVVQWIKPHFGGYDEYAHTQTNDSESARDAARVGWLEGIRLCVTIIALMLDKLQTSLVSPEVVQDRRRLVLEKDNVECLLPLLPRLLDSYRECMVPESVKALERTPSTKSTVPVVFPESYPFSILVYLPQPPSNPKRFTGGTPLFNSGLAETAVVFLVLILSSPLKAISDFLESSLDIEGRDRFITLLSRFFTVSISILENECFPKTWLNINILAHQVLVKMMGPVSTLLAQEFIPPQEAEVTFDPSLWKEAFAMLLKLLSSEQLCIEEFSPQKRRAVWRLAGDIRGEGAGIMLTLWQALGWGEHSSTAGEPTMRFGGYQIYLSTLVGSVVSLCLSHHEQLRNNAVQMLYSMIVSEYHTSGHFEEIENELVTRLDFLFMSESSKDDISGAFFIGQLRHLFESTEGDEQLQERVSNFLYSVNSFLELLLSVRALPEGDEFADERVIATLRLMNFIRRIGRNEIYIKYVHQLVNMHLQSQNYVEAALTLKLHSDLYPWDLNSFVPPMEELGLPQQSKFHRKETLCLLILDYLGKGKAWERAIDICKELAAQHSGVTFNYKRLSEILRHQAALLEHIVTDQRYYCDYYLLTFYGNFPAAIRDKRFIYRGYEWEKYSAFCERMLNKHPGAQLLKIVGDPPVDIRYGSEQYIQCTAVNPEPDRTSPIFTNPDVPLAVRTYYEHSDINMFSSSRPVKRAARDGTEEIWIEKVYFTTEESFPTVLRRSQVVDLAVMDISPIENALSDVETKTKELSALNSRYQNIAKTTQEVSTNALSMALNSAVDAPLNTGISAYRLMFFNADFAARYPDQIELVEKLRAAIDEQVRIIDSCLRLHGTLCPSEFIPFHETLERFFRKNFREEIRRLGIDDVSDTLTKSPSLTTVNAQSQYQTSVYNGSVGRSLSLSSARRLALPPLQLGRTLSPPPLSPTSPVQSEAPMESSKQTPLQRHLAHLTRHGINGVSSGPPDAQNGSDSFSVESPHESFVNVANGIHPLHAQTSGASVTTSNFGGSLGSLGSLKGRFSRFGSLNFGRRNHA</sequence>
<feature type="compositionally biased region" description="Polar residues" evidence="6">
    <location>
        <begin position="527"/>
        <end position="551"/>
    </location>
</feature>
<dbReference type="GO" id="GO:0031267">
    <property type="term" value="F:small GTPase binding"/>
    <property type="evidence" value="ECO:0007669"/>
    <property type="project" value="TreeGrafter"/>
</dbReference>
<dbReference type="Gene3D" id="1.20.58.740">
    <property type="match status" value="1"/>
</dbReference>
<gene>
    <name evidence="9" type="ORF">DFH05DRAFT_1475505</name>
    <name evidence="10" type="ORF">F5890DRAFT_1492814</name>
</gene>
<organism evidence="9 11">
    <name type="scientific">Lentinula detonsa</name>
    <dbReference type="NCBI Taxonomy" id="2804962"/>
    <lineage>
        <taxon>Eukaryota</taxon>
        <taxon>Fungi</taxon>
        <taxon>Dikarya</taxon>
        <taxon>Basidiomycota</taxon>
        <taxon>Agaricomycotina</taxon>
        <taxon>Agaricomycetes</taxon>
        <taxon>Agaricomycetidae</taxon>
        <taxon>Agaricales</taxon>
        <taxon>Marasmiineae</taxon>
        <taxon>Omphalotaceae</taxon>
        <taxon>Lentinula</taxon>
    </lineage>
</organism>
<dbReference type="Pfam" id="PF20421">
    <property type="entry name" value="DHR-2_Lobe_C"/>
    <property type="match status" value="1"/>
</dbReference>
<dbReference type="InterPro" id="IPR026791">
    <property type="entry name" value="DOCK"/>
</dbReference>
<feature type="domain" description="DOCKER" evidence="8">
    <location>
        <begin position="1585"/>
        <end position="1996"/>
    </location>
</feature>
<dbReference type="InterPro" id="IPR016024">
    <property type="entry name" value="ARM-type_fold"/>
</dbReference>
<evidence type="ECO:0000256" key="3">
    <source>
        <dbReference type="ARBA" id="ARBA00022553"/>
    </source>
</evidence>